<reference evidence="1 2" key="2">
    <citation type="submission" date="2017-04" db="EMBL/GenBank/DDBJ databases">
        <title>CpG methylation of centromeres and impact of large insertions on vertebrate speciation.</title>
        <authorList>
            <person name="Ichikawa K."/>
            <person name="Yoshimura J."/>
            <person name="Morishita S."/>
        </authorList>
    </citation>
    <scope>NUCLEOTIDE SEQUENCE</scope>
    <source>
        <strain evidence="1 2">HNI</strain>
    </source>
</reference>
<dbReference type="Proteomes" id="UP000265180">
    <property type="component" value="Chromosome 3"/>
</dbReference>
<reference evidence="1" key="4">
    <citation type="submission" date="2025-09" db="UniProtKB">
        <authorList>
            <consortium name="Ensembl"/>
        </authorList>
    </citation>
    <scope>IDENTIFICATION</scope>
    <source>
        <strain evidence="1">HNI</strain>
    </source>
</reference>
<protein>
    <submittedName>
        <fullName evidence="1">Uncharacterized protein</fullName>
    </submittedName>
</protein>
<dbReference type="Ensembl" id="ENSORLT00020012870.1">
    <property type="protein sequence ID" value="ENSORLP00020022113.1"/>
    <property type="gene ID" value="ENSORLG00020002231.1"/>
</dbReference>
<evidence type="ECO:0000313" key="1">
    <source>
        <dbReference type="Ensembl" id="ENSORLP00020022113.1"/>
    </source>
</evidence>
<reference key="1">
    <citation type="journal article" date="2007" name="Nature">
        <title>The medaka draft genome and insights into vertebrate genome evolution.</title>
        <authorList>
            <person name="Kasahara M."/>
            <person name="Naruse K."/>
            <person name="Sasaki S."/>
            <person name="Nakatani Y."/>
            <person name="Qu W."/>
            <person name="Ahsan B."/>
            <person name="Yamada T."/>
            <person name="Nagayasu Y."/>
            <person name="Doi K."/>
            <person name="Kasai Y."/>
            <person name="Jindo T."/>
            <person name="Kobayashi D."/>
            <person name="Shimada A."/>
            <person name="Toyoda A."/>
            <person name="Kuroki Y."/>
            <person name="Fujiyama A."/>
            <person name="Sasaki T."/>
            <person name="Shimizu A."/>
            <person name="Asakawa S."/>
            <person name="Shimizu N."/>
            <person name="Hashimoto S."/>
            <person name="Yang J."/>
            <person name="Lee Y."/>
            <person name="Matsushima K."/>
            <person name="Sugano S."/>
            <person name="Sakaizumi M."/>
            <person name="Narita T."/>
            <person name="Ohishi K."/>
            <person name="Haga S."/>
            <person name="Ohta F."/>
            <person name="Nomoto H."/>
            <person name="Nogata K."/>
            <person name="Morishita T."/>
            <person name="Endo T."/>
            <person name="Shin-I T."/>
            <person name="Takeda H."/>
            <person name="Morishita S."/>
            <person name="Kohara Y."/>
        </authorList>
    </citation>
    <scope>NUCLEOTIDE SEQUENCE [LARGE SCALE GENOMIC DNA]</scope>
    <source>
        <strain>Hd-rR</strain>
    </source>
</reference>
<name>A0A3P9LND1_ORYLA</name>
<evidence type="ECO:0000313" key="2">
    <source>
        <dbReference type="Proteomes" id="UP000265180"/>
    </source>
</evidence>
<accession>A0A3P9LND1</accession>
<reference evidence="1" key="3">
    <citation type="submission" date="2025-08" db="UniProtKB">
        <authorList>
            <consortium name="Ensembl"/>
        </authorList>
    </citation>
    <scope>IDENTIFICATION</scope>
    <source>
        <strain evidence="1">HNI</strain>
    </source>
</reference>
<organism evidence="1 2">
    <name type="scientific">Oryzias latipes</name>
    <name type="common">Japanese rice fish</name>
    <name type="synonym">Japanese killifish</name>
    <dbReference type="NCBI Taxonomy" id="8090"/>
    <lineage>
        <taxon>Eukaryota</taxon>
        <taxon>Metazoa</taxon>
        <taxon>Chordata</taxon>
        <taxon>Craniata</taxon>
        <taxon>Vertebrata</taxon>
        <taxon>Euteleostomi</taxon>
        <taxon>Actinopterygii</taxon>
        <taxon>Neopterygii</taxon>
        <taxon>Teleostei</taxon>
        <taxon>Neoteleostei</taxon>
        <taxon>Acanthomorphata</taxon>
        <taxon>Ovalentaria</taxon>
        <taxon>Atherinomorphae</taxon>
        <taxon>Beloniformes</taxon>
        <taxon>Adrianichthyidae</taxon>
        <taxon>Oryziinae</taxon>
        <taxon>Oryzias</taxon>
    </lineage>
</organism>
<sequence>FDPYGITLSVTSHDVCQTLPASVVIDIYMIRLVTLFCSRKKHLILYFYVLSLWCVKTLAALCTQHSCCSFQYTYYKEVDSMQRLLLTKPAVFLSSVSPKLCPWGRQL</sequence>
<dbReference type="AlphaFoldDB" id="A0A3P9LND1"/>
<proteinExistence type="predicted"/>